<dbReference type="RefSeq" id="WP_089401327.1">
    <property type="nucleotide sequence ID" value="NZ_FZOT01000020.1"/>
</dbReference>
<gene>
    <name evidence="1" type="ORF">SAMN06265795_12057</name>
</gene>
<evidence type="ECO:0008006" key="3">
    <source>
        <dbReference type="Google" id="ProtNLM"/>
    </source>
</evidence>
<dbReference type="AlphaFoldDB" id="A0A239L8L5"/>
<dbReference type="EMBL" id="FZOT01000020">
    <property type="protein sequence ID" value="SNT26977.1"/>
    <property type="molecule type" value="Genomic_DNA"/>
</dbReference>
<protein>
    <recommendedName>
        <fullName evidence="3">DUF2891 domain-containing protein</fullName>
    </recommendedName>
</protein>
<name>A0A239L8L5_9BURK</name>
<dbReference type="InterPro" id="IPR021365">
    <property type="entry name" value="DUF2891"/>
</dbReference>
<accession>A0A239L8L5</accession>
<sequence length="348" mass="38719">MPELFARPFGPPDRHALLAANGPTFARIALANIVREYPNKLDHVLTSPDDLQPPRQLHPVFYGSFDWHSAVHMHWLLARLLRRGAAGEAASAIPNAFDTQFTPDRIAGEISYLNRPSARTFERTYGWAWLLKLQAELIALASEQPEAERWRDVLQPLADAFAQRYLDFLPLATFPIRAGIHANSAFGLLLALDYAGAHQDLRLRQALIVKGHEWFGRDRRYPAAYEPGGDDFLSGGLCEAALMCRLLDGCDFADWWEQFCPPPLQLAAWLAPVPVSDRSDPKLAHLDGLNLARAWCWRLLLPSLTSPLRETAEGTIEAHLQAALPHALAGDYAGTHWLASFAALALSE</sequence>
<keyword evidence="2" id="KW-1185">Reference proteome</keyword>
<evidence type="ECO:0000313" key="2">
    <source>
        <dbReference type="Proteomes" id="UP000198284"/>
    </source>
</evidence>
<dbReference type="Pfam" id="PF11199">
    <property type="entry name" value="DUF2891"/>
    <property type="match status" value="1"/>
</dbReference>
<dbReference type="OrthoDB" id="9779797at2"/>
<organism evidence="1 2">
    <name type="scientific">Noviherbaspirillum humi</name>
    <dbReference type="NCBI Taxonomy" id="1688639"/>
    <lineage>
        <taxon>Bacteria</taxon>
        <taxon>Pseudomonadati</taxon>
        <taxon>Pseudomonadota</taxon>
        <taxon>Betaproteobacteria</taxon>
        <taxon>Burkholderiales</taxon>
        <taxon>Oxalobacteraceae</taxon>
        <taxon>Noviherbaspirillum</taxon>
    </lineage>
</organism>
<proteinExistence type="predicted"/>
<evidence type="ECO:0000313" key="1">
    <source>
        <dbReference type="EMBL" id="SNT26977.1"/>
    </source>
</evidence>
<dbReference type="Proteomes" id="UP000198284">
    <property type="component" value="Unassembled WGS sequence"/>
</dbReference>
<reference evidence="1 2" key="1">
    <citation type="submission" date="2017-06" db="EMBL/GenBank/DDBJ databases">
        <authorList>
            <person name="Kim H.J."/>
            <person name="Triplett B.A."/>
        </authorList>
    </citation>
    <scope>NUCLEOTIDE SEQUENCE [LARGE SCALE GENOMIC DNA]</scope>
    <source>
        <strain evidence="1 2">U15</strain>
    </source>
</reference>